<dbReference type="EMBL" id="NHYD01003340">
    <property type="protein sequence ID" value="PPQ80253.1"/>
    <property type="molecule type" value="Genomic_DNA"/>
</dbReference>
<evidence type="ECO:0000313" key="3">
    <source>
        <dbReference type="Proteomes" id="UP000283269"/>
    </source>
</evidence>
<dbReference type="Pfam" id="PF08240">
    <property type="entry name" value="ADH_N"/>
    <property type="match status" value="1"/>
</dbReference>
<proteinExistence type="predicted"/>
<dbReference type="OrthoDB" id="3233595at2759"/>
<dbReference type="InterPro" id="IPR047122">
    <property type="entry name" value="Trans-enoyl_RdTase-like"/>
</dbReference>
<sequence length="350" mass="37068">MSATSTSSGKHLAAILPSKGSPFEITHRPTPTPGPNEVLVAVKSVAINPIDSYQRYAGFVIDNYPAVIGSDVGGTIVSTGSAVSTDLKPGTRVSAFAPCFFKRGAPDYGAFQELVLIPAYKVTPLPDNISFNEASVLPVAVLTAWAGFNSIGLPLNTSYTPSDKKGILIWGGASSVGSAVVQIAKSLGFITYVTASAAHHEYLKTLGADKLFDYKLADVVDTIVNSAKEDGVKIQTGYDAVGRQLKEVLEVLAKAKGEGIAQLASAVPFTDKAPKADEVENIFVASPTDEAKPGEFAHFVFRTWLKEKLEKGEFIPSPKIRVVGKGLESLQTGLDEWEKGVSGVKIVVEL</sequence>
<feature type="domain" description="Enoyl reductase (ER)" evidence="1">
    <location>
        <begin position="20"/>
        <end position="284"/>
    </location>
</feature>
<dbReference type="SUPFAM" id="SSF51735">
    <property type="entry name" value="NAD(P)-binding Rossmann-fold domains"/>
    <property type="match status" value="1"/>
</dbReference>
<dbReference type="InterPro" id="IPR011032">
    <property type="entry name" value="GroES-like_sf"/>
</dbReference>
<dbReference type="Gene3D" id="3.40.50.720">
    <property type="entry name" value="NAD(P)-binding Rossmann-like Domain"/>
    <property type="match status" value="1"/>
</dbReference>
<dbReference type="PANTHER" id="PTHR45348">
    <property type="entry name" value="HYPOTHETICAL OXIDOREDUCTASE (EUROFUNG)"/>
    <property type="match status" value="1"/>
</dbReference>
<dbReference type="Gene3D" id="3.90.180.10">
    <property type="entry name" value="Medium-chain alcohol dehydrogenases, catalytic domain"/>
    <property type="match status" value="1"/>
</dbReference>
<dbReference type="SMART" id="SM00829">
    <property type="entry name" value="PKS_ER"/>
    <property type="match status" value="1"/>
</dbReference>
<reference evidence="2 3" key="1">
    <citation type="journal article" date="2018" name="Evol. Lett.">
        <title>Horizontal gene cluster transfer increased hallucinogenic mushroom diversity.</title>
        <authorList>
            <person name="Reynolds H.T."/>
            <person name="Vijayakumar V."/>
            <person name="Gluck-Thaler E."/>
            <person name="Korotkin H.B."/>
            <person name="Matheny P.B."/>
            <person name="Slot J.C."/>
        </authorList>
    </citation>
    <scope>NUCLEOTIDE SEQUENCE [LARGE SCALE GENOMIC DNA]</scope>
    <source>
        <strain evidence="2 3">2631</strain>
    </source>
</reference>
<dbReference type="InParanoid" id="A0A409WP30"/>
<dbReference type="GO" id="GO:0016651">
    <property type="term" value="F:oxidoreductase activity, acting on NAD(P)H"/>
    <property type="evidence" value="ECO:0007669"/>
    <property type="project" value="InterPro"/>
</dbReference>
<dbReference type="STRING" id="93625.A0A409WP30"/>
<comment type="caution">
    <text evidence="2">The sequence shown here is derived from an EMBL/GenBank/DDBJ whole genome shotgun (WGS) entry which is preliminary data.</text>
</comment>
<dbReference type="InterPro" id="IPR036291">
    <property type="entry name" value="NAD(P)-bd_dom_sf"/>
</dbReference>
<dbReference type="InterPro" id="IPR020843">
    <property type="entry name" value="ER"/>
</dbReference>
<protein>
    <recommendedName>
        <fullName evidence="1">Enoyl reductase (ER) domain-containing protein</fullName>
    </recommendedName>
</protein>
<dbReference type="CDD" id="cd08249">
    <property type="entry name" value="enoyl_reductase_like"/>
    <property type="match status" value="1"/>
</dbReference>
<organism evidence="2 3">
    <name type="scientific">Psilocybe cyanescens</name>
    <dbReference type="NCBI Taxonomy" id="93625"/>
    <lineage>
        <taxon>Eukaryota</taxon>
        <taxon>Fungi</taxon>
        <taxon>Dikarya</taxon>
        <taxon>Basidiomycota</taxon>
        <taxon>Agaricomycotina</taxon>
        <taxon>Agaricomycetes</taxon>
        <taxon>Agaricomycetidae</taxon>
        <taxon>Agaricales</taxon>
        <taxon>Agaricineae</taxon>
        <taxon>Strophariaceae</taxon>
        <taxon>Psilocybe</taxon>
    </lineage>
</organism>
<name>A0A409WP30_PSICY</name>
<keyword evidence="3" id="KW-1185">Reference proteome</keyword>
<dbReference type="Proteomes" id="UP000283269">
    <property type="component" value="Unassembled WGS sequence"/>
</dbReference>
<gene>
    <name evidence="2" type="ORF">CVT25_003514</name>
</gene>
<evidence type="ECO:0000313" key="2">
    <source>
        <dbReference type="EMBL" id="PPQ80253.1"/>
    </source>
</evidence>
<dbReference type="PANTHER" id="PTHR45348:SF2">
    <property type="entry name" value="ZINC-TYPE ALCOHOL DEHYDROGENASE-LIKE PROTEIN C2E1P3.01"/>
    <property type="match status" value="1"/>
</dbReference>
<dbReference type="InterPro" id="IPR013154">
    <property type="entry name" value="ADH-like_N"/>
</dbReference>
<dbReference type="AlphaFoldDB" id="A0A409WP30"/>
<evidence type="ECO:0000259" key="1">
    <source>
        <dbReference type="SMART" id="SM00829"/>
    </source>
</evidence>
<dbReference type="Pfam" id="PF00107">
    <property type="entry name" value="ADH_zinc_N"/>
    <property type="match status" value="1"/>
</dbReference>
<dbReference type="InterPro" id="IPR013149">
    <property type="entry name" value="ADH-like_C"/>
</dbReference>
<accession>A0A409WP30</accession>
<dbReference type="SUPFAM" id="SSF50129">
    <property type="entry name" value="GroES-like"/>
    <property type="match status" value="1"/>
</dbReference>